<dbReference type="PROSITE" id="PS00651">
    <property type="entry name" value="RIBOSOMAL_L9"/>
    <property type="match status" value="1"/>
</dbReference>
<dbReference type="PANTHER" id="PTHR21368">
    <property type="entry name" value="50S RIBOSOMAL PROTEIN L9"/>
    <property type="match status" value="1"/>
</dbReference>
<dbReference type="HAMAP" id="MF_00503">
    <property type="entry name" value="Ribosomal_bL9"/>
    <property type="match status" value="1"/>
</dbReference>
<dbReference type="NCBIfam" id="TIGR00158">
    <property type="entry name" value="L9"/>
    <property type="match status" value="1"/>
</dbReference>
<feature type="coiled-coil region" evidence="6">
    <location>
        <begin position="38"/>
        <end position="65"/>
    </location>
</feature>
<evidence type="ECO:0000256" key="2">
    <source>
        <dbReference type="ARBA" id="ARBA00022730"/>
    </source>
</evidence>
<proteinExistence type="inferred from homology"/>
<dbReference type="InterPro" id="IPR036935">
    <property type="entry name" value="Ribosomal_bL9_N_sf"/>
</dbReference>
<gene>
    <name evidence="8" type="ORF">MNBD_GAMMA11-2635</name>
</gene>
<organism evidence="8">
    <name type="scientific">hydrothermal vent metagenome</name>
    <dbReference type="NCBI Taxonomy" id="652676"/>
    <lineage>
        <taxon>unclassified sequences</taxon>
        <taxon>metagenomes</taxon>
        <taxon>ecological metagenomes</taxon>
    </lineage>
</organism>
<dbReference type="Pfam" id="PF03948">
    <property type="entry name" value="Ribosomal_L9_C"/>
    <property type="match status" value="1"/>
</dbReference>
<dbReference type="EMBL" id="UOFG01000113">
    <property type="protein sequence ID" value="VAW60159.1"/>
    <property type="molecule type" value="Genomic_DNA"/>
</dbReference>
<dbReference type="InterPro" id="IPR000244">
    <property type="entry name" value="Ribosomal_bL9"/>
</dbReference>
<keyword evidence="4 8" id="KW-0689">Ribosomal protein</keyword>
<accession>A0A3B0XEZ5</accession>
<dbReference type="InterPro" id="IPR020070">
    <property type="entry name" value="Ribosomal_bL9_N"/>
</dbReference>
<protein>
    <submittedName>
        <fullName evidence="8">LSU ribosomal protein L9p</fullName>
    </submittedName>
</protein>
<dbReference type="InterPro" id="IPR020594">
    <property type="entry name" value="Ribosomal_bL9_bac/chp"/>
</dbReference>
<reference evidence="8" key="1">
    <citation type="submission" date="2018-06" db="EMBL/GenBank/DDBJ databases">
        <authorList>
            <person name="Zhirakovskaya E."/>
        </authorList>
    </citation>
    <scope>NUCLEOTIDE SEQUENCE</scope>
</reference>
<dbReference type="GO" id="GO:0006412">
    <property type="term" value="P:translation"/>
    <property type="evidence" value="ECO:0007669"/>
    <property type="project" value="InterPro"/>
</dbReference>
<keyword evidence="5" id="KW-0687">Ribonucleoprotein</keyword>
<comment type="similarity">
    <text evidence="1">Belongs to the bacterial ribosomal protein bL9 family.</text>
</comment>
<dbReference type="AlphaFoldDB" id="A0A3B0XEZ5"/>
<dbReference type="Gene3D" id="3.10.430.100">
    <property type="entry name" value="Ribosomal protein L9, C-terminal domain"/>
    <property type="match status" value="1"/>
</dbReference>
<dbReference type="InterPro" id="IPR036791">
    <property type="entry name" value="Ribosomal_bL9_C_sf"/>
</dbReference>
<sequence>MMNIILLEKVDRLGKLGDLVSVKPGFARNFLLPFGKAKIANEANIKELEERRAELEAKEAESLSLAEVRKVKLDVLEVSIASKAGSEGKLFGSVGNTDIAEVIVAAGVSVEKKEIRLPTGPLRTAGEYEIDLHLHTDVNATVKLTIIGEE</sequence>
<dbReference type="SUPFAM" id="SSF55653">
    <property type="entry name" value="Ribosomal protein L9 C-domain"/>
    <property type="match status" value="1"/>
</dbReference>
<evidence type="ECO:0000313" key="8">
    <source>
        <dbReference type="EMBL" id="VAW60159.1"/>
    </source>
</evidence>
<dbReference type="GO" id="GO:1990904">
    <property type="term" value="C:ribonucleoprotein complex"/>
    <property type="evidence" value="ECO:0007669"/>
    <property type="project" value="UniProtKB-KW"/>
</dbReference>
<dbReference type="GO" id="GO:0003735">
    <property type="term" value="F:structural constituent of ribosome"/>
    <property type="evidence" value="ECO:0007669"/>
    <property type="project" value="InterPro"/>
</dbReference>
<evidence type="ECO:0000256" key="4">
    <source>
        <dbReference type="ARBA" id="ARBA00022980"/>
    </source>
</evidence>
<keyword evidence="3" id="KW-0694">RNA-binding</keyword>
<dbReference type="InterPro" id="IPR020069">
    <property type="entry name" value="Ribosomal_bL9_C"/>
</dbReference>
<name>A0A3B0XEZ5_9ZZZZ</name>
<dbReference type="Pfam" id="PF01281">
    <property type="entry name" value="Ribosomal_L9_N"/>
    <property type="match status" value="1"/>
</dbReference>
<evidence type="ECO:0000256" key="6">
    <source>
        <dbReference type="SAM" id="Coils"/>
    </source>
</evidence>
<keyword evidence="6" id="KW-0175">Coiled coil</keyword>
<evidence type="ECO:0000256" key="1">
    <source>
        <dbReference type="ARBA" id="ARBA00010605"/>
    </source>
</evidence>
<dbReference type="SUPFAM" id="SSF55658">
    <property type="entry name" value="L9 N-domain-like"/>
    <property type="match status" value="1"/>
</dbReference>
<evidence type="ECO:0000259" key="7">
    <source>
        <dbReference type="PROSITE" id="PS00651"/>
    </source>
</evidence>
<keyword evidence="2" id="KW-0699">rRNA-binding</keyword>
<dbReference type="Gene3D" id="3.40.5.10">
    <property type="entry name" value="Ribosomal protein L9, N-terminal domain"/>
    <property type="match status" value="1"/>
</dbReference>
<dbReference type="GO" id="GO:0005840">
    <property type="term" value="C:ribosome"/>
    <property type="evidence" value="ECO:0007669"/>
    <property type="project" value="UniProtKB-KW"/>
</dbReference>
<evidence type="ECO:0000256" key="3">
    <source>
        <dbReference type="ARBA" id="ARBA00022884"/>
    </source>
</evidence>
<feature type="domain" description="Ribosomal protein L9" evidence="7">
    <location>
        <begin position="14"/>
        <end position="41"/>
    </location>
</feature>
<dbReference type="GO" id="GO:0019843">
    <property type="term" value="F:rRNA binding"/>
    <property type="evidence" value="ECO:0007669"/>
    <property type="project" value="UniProtKB-KW"/>
</dbReference>
<dbReference type="InterPro" id="IPR009027">
    <property type="entry name" value="Ribosomal_bL9/RNase_H1_N"/>
</dbReference>
<evidence type="ECO:0000256" key="5">
    <source>
        <dbReference type="ARBA" id="ARBA00023274"/>
    </source>
</evidence>